<evidence type="ECO:0000313" key="16">
    <source>
        <dbReference type="Proteomes" id="UP000002899"/>
    </source>
</evidence>
<gene>
    <name evidence="15" type="ORF">BMR1_03g04040</name>
</gene>
<dbReference type="Pfam" id="PF02978">
    <property type="entry name" value="SRP_SPB"/>
    <property type="match status" value="1"/>
</dbReference>
<evidence type="ECO:0000256" key="6">
    <source>
        <dbReference type="ARBA" id="ARBA00022801"/>
    </source>
</evidence>
<comment type="domain">
    <text evidence="13">The M domain binds the 7SL RNA in presence of SRP19 and binds the signal sequence of presecretory proteins.</text>
</comment>
<keyword evidence="4 13" id="KW-0963">Cytoplasm</keyword>
<keyword evidence="5 13" id="KW-0547">Nucleotide-binding</keyword>
<comment type="similarity">
    <text evidence="3 13">Belongs to the GTP-binding SRP family. SRP54 subfamily.</text>
</comment>
<dbReference type="Gene3D" id="1.10.260.30">
    <property type="entry name" value="Signal recognition particle, SRP54 subunit, M-domain"/>
    <property type="match status" value="1"/>
</dbReference>
<dbReference type="AlphaFoldDB" id="A0A0K3AS40"/>
<dbReference type="HAMAP" id="MF_00306">
    <property type="entry name" value="SRP54"/>
    <property type="match status" value="1"/>
</dbReference>
<dbReference type="Proteomes" id="UP000002899">
    <property type="component" value="Chromosome III"/>
</dbReference>
<evidence type="ECO:0000256" key="9">
    <source>
        <dbReference type="ARBA" id="ARBA00023134"/>
    </source>
</evidence>
<evidence type="ECO:0000259" key="14">
    <source>
        <dbReference type="PROSITE" id="PS00300"/>
    </source>
</evidence>
<dbReference type="InterPro" id="IPR004125">
    <property type="entry name" value="Signal_recog_particle_SRP54_M"/>
</dbReference>
<dbReference type="PANTHER" id="PTHR11564:SF5">
    <property type="entry name" value="SIGNAL RECOGNITION PARTICLE SUBUNIT SRP54"/>
    <property type="match status" value="1"/>
</dbReference>
<dbReference type="GO" id="GO:0005525">
    <property type="term" value="F:GTP binding"/>
    <property type="evidence" value="ECO:0007669"/>
    <property type="project" value="UniProtKB-UniRule"/>
</dbReference>
<keyword evidence="7" id="KW-0256">Endoplasmic reticulum</keyword>
<evidence type="ECO:0000313" key="15">
    <source>
        <dbReference type="EMBL" id="CTQ41408.1"/>
    </source>
</evidence>
<evidence type="ECO:0000256" key="8">
    <source>
        <dbReference type="ARBA" id="ARBA00022884"/>
    </source>
</evidence>
<dbReference type="OMA" id="GMTGQDA"/>
<comment type="function">
    <text evidence="13">Component of the signal recognition particle (SRP) complex, a ribonucleoprotein complex that mediates the cotranslational targeting of secretory and membrane proteins to the endoplasmic reticulum (ER).</text>
</comment>
<dbReference type="GO" id="GO:0005786">
    <property type="term" value="C:signal recognition particle, endoplasmic reticulum targeting"/>
    <property type="evidence" value="ECO:0007669"/>
    <property type="project" value="UniProtKB-UniRule"/>
</dbReference>
<dbReference type="SUPFAM" id="SSF47364">
    <property type="entry name" value="Domain of the SRP/SRP receptor G-proteins"/>
    <property type="match status" value="1"/>
</dbReference>
<dbReference type="InterPro" id="IPR036891">
    <property type="entry name" value="Signal_recog_part_SRP54_M_sf"/>
</dbReference>
<dbReference type="SMART" id="SM00962">
    <property type="entry name" value="SRP54"/>
    <property type="match status" value="1"/>
</dbReference>
<comment type="catalytic activity">
    <reaction evidence="12">
        <text>GTP + H2O = GDP + phosphate + H(+)</text>
        <dbReference type="Rhea" id="RHEA:19669"/>
        <dbReference type="ChEBI" id="CHEBI:15377"/>
        <dbReference type="ChEBI" id="CHEBI:15378"/>
        <dbReference type="ChEBI" id="CHEBI:37565"/>
        <dbReference type="ChEBI" id="CHEBI:43474"/>
        <dbReference type="ChEBI" id="CHEBI:58189"/>
        <dbReference type="EC" id="3.6.5.4"/>
    </reaction>
    <physiologicalReaction direction="left-to-right" evidence="12">
        <dbReference type="Rhea" id="RHEA:19670"/>
    </physiologicalReaction>
</comment>
<evidence type="ECO:0000256" key="1">
    <source>
        <dbReference type="ARBA" id="ARBA00004240"/>
    </source>
</evidence>
<evidence type="ECO:0000256" key="13">
    <source>
        <dbReference type="RuleBase" id="RU364034"/>
    </source>
</evidence>
<dbReference type="KEGG" id="bmic:BMR1_03g04040"/>
<evidence type="ECO:0000256" key="4">
    <source>
        <dbReference type="ARBA" id="ARBA00022490"/>
    </source>
</evidence>
<evidence type="ECO:0000256" key="12">
    <source>
        <dbReference type="ARBA" id="ARBA00048157"/>
    </source>
</evidence>
<organism evidence="15 16">
    <name type="scientific">Babesia microti (strain RI)</name>
    <dbReference type="NCBI Taxonomy" id="1133968"/>
    <lineage>
        <taxon>Eukaryota</taxon>
        <taxon>Sar</taxon>
        <taxon>Alveolata</taxon>
        <taxon>Apicomplexa</taxon>
        <taxon>Aconoidasida</taxon>
        <taxon>Piroplasmida</taxon>
        <taxon>Babesiidae</taxon>
        <taxon>Babesia</taxon>
    </lineage>
</organism>
<keyword evidence="8 13" id="KW-0694">RNA-binding</keyword>
<dbReference type="InterPro" id="IPR042101">
    <property type="entry name" value="SRP54_N_sf"/>
</dbReference>
<dbReference type="VEuPathDB" id="PiroplasmaDB:BMR1_03g04040"/>
<dbReference type="SUPFAM" id="SSF52540">
    <property type="entry name" value="P-loop containing nucleoside triphosphate hydrolases"/>
    <property type="match status" value="1"/>
</dbReference>
<keyword evidence="11 13" id="KW-0687">Ribonucleoprotein</keyword>
<proteinExistence type="inferred from homology"/>
<reference evidence="15 16" key="3">
    <citation type="journal article" date="2016" name="Sci. Rep.">
        <title>Genome-wide diversity and gene expression profiling of Babesia microti isolates identify polymorphic genes that mediate host-pathogen interactions.</title>
        <authorList>
            <person name="Silva J.C."/>
            <person name="Cornillot E."/>
            <person name="McCracken C."/>
            <person name="Usmani-Brown S."/>
            <person name="Dwivedi A."/>
            <person name="Ifeonu O.O."/>
            <person name="Crabtree J."/>
            <person name="Gotia H.T."/>
            <person name="Virji A.Z."/>
            <person name="Reynes C."/>
            <person name="Colinge J."/>
            <person name="Kumar V."/>
            <person name="Lawres L."/>
            <person name="Pazzi J.E."/>
            <person name="Pablo J.V."/>
            <person name="Hung C."/>
            <person name="Brancato J."/>
            <person name="Kumari P."/>
            <person name="Orvis J."/>
            <person name="Tretina K."/>
            <person name="Chibucos M."/>
            <person name="Ott S."/>
            <person name="Sadzewicz L."/>
            <person name="Sengamalay N."/>
            <person name="Shetty A.C."/>
            <person name="Su Q."/>
            <person name="Tallon L."/>
            <person name="Fraser C.M."/>
            <person name="Frutos R."/>
            <person name="Molina D.M."/>
            <person name="Krause P.J."/>
            <person name="Ben Mamoun C."/>
        </authorList>
    </citation>
    <scope>NUCLEOTIDE SEQUENCE [LARGE SCALE GENOMIC DNA]</scope>
    <source>
        <strain evidence="15 16">RI</strain>
    </source>
</reference>
<accession>A0A0K3AS40</accession>
<evidence type="ECO:0000256" key="11">
    <source>
        <dbReference type="ARBA" id="ARBA00023274"/>
    </source>
</evidence>
<name>A0A0K3AS40_BABMR</name>
<protein>
    <recommendedName>
        <fullName evidence="13">Signal recognition particle 54 kDa protein</fullName>
    </recommendedName>
</protein>
<dbReference type="CDD" id="cd17875">
    <property type="entry name" value="SRP54_G"/>
    <property type="match status" value="1"/>
</dbReference>
<keyword evidence="16" id="KW-1185">Reference proteome</keyword>
<dbReference type="GO" id="GO:0030942">
    <property type="term" value="F:endoplasmic reticulum signal peptide binding"/>
    <property type="evidence" value="ECO:0007669"/>
    <property type="project" value="TreeGrafter"/>
</dbReference>
<dbReference type="InterPro" id="IPR027417">
    <property type="entry name" value="P-loop_NTPase"/>
</dbReference>
<dbReference type="SUPFAM" id="SSF47446">
    <property type="entry name" value="Signal peptide-binding domain"/>
    <property type="match status" value="1"/>
</dbReference>
<evidence type="ECO:0000256" key="5">
    <source>
        <dbReference type="ARBA" id="ARBA00022741"/>
    </source>
</evidence>
<dbReference type="InterPro" id="IPR006325">
    <property type="entry name" value="SRP54_euk"/>
</dbReference>
<dbReference type="GO" id="GO:0003924">
    <property type="term" value="F:GTPase activity"/>
    <property type="evidence" value="ECO:0007669"/>
    <property type="project" value="UniProtKB-UniRule"/>
</dbReference>
<dbReference type="SMART" id="SM00382">
    <property type="entry name" value="AAA"/>
    <property type="match status" value="1"/>
</dbReference>
<evidence type="ECO:0000256" key="7">
    <source>
        <dbReference type="ARBA" id="ARBA00022824"/>
    </source>
</evidence>
<dbReference type="GO" id="GO:0005783">
    <property type="term" value="C:endoplasmic reticulum"/>
    <property type="evidence" value="ECO:0007669"/>
    <property type="project" value="UniProtKB-SubCell"/>
</dbReference>
<sequence length="494" mass="55072">MVLAELGSQINGALRKLYCATVIDNTIIDEVIKDIVRSLLMADVNVKYVRQLQDNVKKAIYQGNEIVGANRRKLIQKTIFSEIVNLMTAKNEAYVPKKGKRNVIMFVGLQGAGKTTTCTKYGHYYQRKGMTGLICADTFRAGAFDQLKQNATKAKIPFYGSYTEANPVKVARDGVDKFKSEKYDLIIVDTSGRHKQQESLLEEMKQIATAEPDDIVFVLDSHIGQACYDQALAFCKAVNVGSVIITKLDGHAKGGGAISAVSATNSPIIFIGTGEHFDDFEPFDPQSFVSRLLGFGDINGLINTFKEVVENNGNNESIERISKGKFSLRDMYDQFQNVLKMGPMGQVMSMIPGISSNIIGKGQEQEGVARIKRFMVIMDSMTDEELDCEKQITDSRSMRIARGSGCTIFEIKALIEQHKLLHKMVGKMGKMGLNKESAMQSVMRNPQQIVSRMQNMIDPRLLKQMGGASNLVNIIKEFSQREDLQALMKQQRKR</sequence>
<dbReference type="EMBL" id="LN871598">
    <property type="protein sequence ID" value="CTQ41408.1"/>
    <property type="molecule type" value="Genomic_DNA"/>
</dbReference>
<feature type="domain" description="SRP54-type proteins GTP-binding" evidence="14">
    <location>
        <begin position="267"/>
        <end position="280"/>
    </location>
</feature>
<dbReference type="SMART" id="SM00963">
    <property type="entry name" value="SRP54_N"/>
    <property type="match status" value="1"/>
</dbReference>
<dbReference type="Pfam" id="PF02881">
    <property type="entry name" value="SRP54_N"/>
    <property type="match status" value="1"/>
</dbReference>
<comment type="domain">
    <text evidence="13">The NG domain, also named G domain, is a special guanosine triphosphatase (GTPase) domain, which binds GTP and forms a guanosine 5'-triphosphate (GTP)-dependent complex with a homologous NG domain in the SRP receptor subunit SRPRA. The two NG domains undergo cooperative rearrangements upon their assembly, which culminate in the reciprocal activation of the GTPase activity of one another. SRP receptor compaction upon binding with cargo-loaded SRP and GTPase rearrangement drive SRP-mediated cotranslational protein translocation into the ER.</text>
</comment>
<dbReference type="InterPro" id="IPR000897">
    <property type="entry name" value="SRP54_GTPase_dom"/>
</dbReference>
<keyword evidence="6" id="KW-0378">Hydrolase</keyword>
<reference evidence="15 16" key="2">
    <citation type="journal article" date="2013" name="PLoS ONE">
        <title>Whole genome mapping and re-organization of the nuclear and mitochondrial genomes of Babesia microti isolates.</title>
        <authorList>
            <person name="Cornillot E."/>
            <person name="Dassouli A."/>
            <person name="Garg A."/>
            <person name="Pachikara N."/>
            <person name="Randazzo S."/>
            <person name="Depoix D."/>
            <person name="Carcy B."/>
            <person name="Delbecq S."/>
            <person name="Frutos R."/>
            <person name="Silva J.C."/>
            <person name="Sutton R."/>
            <person name="Krause P.J."/>
            <person name="Mamoun C.B."/>
        </authorList>
    </citation>
    <scope>NUCLEOTIDE SEQUENCE [LARGE SCALE GENOMIC DNA]</scope>
    <source>
        <strain evidence="15 16">RI</strain>
    </source>
</reference>
<dbReference type="Pfam" id="PF00448">
    <property type="entry name" value="SRP54"/>
    <property type="match status" value="1"/>
</dbReference>
<dbReference type="NCBIfam" id="TIGR01425">
    <property type="entry name" value="SRP54_euk"/>
    <property type="match status" value="1"/>
</dbReference>
<comment type="subcellular location">
    <subcellularLocation>
        <location evidence="2 13">Cytoplasm</location>
    </subcellularLocation>
    <subcellularLocation>
        <location evidence="1">Endoplasmic reticulum</location>
    </subcellularLocation>
</comment>
<dbReference type="GO" id="GO:0005829">
    <property type="term" value="C:cytosol"/>
    <property type="evidence" value="ECO:0007669"/>
    <property type="project" value="TreeGrafter"/>
</dbReference>
<dbReference type="InterPro" id="IPR022941">
    <property type="entry name" value="SRP54"/>
</dbReference>
<evidence type="ECO:0000256" key="3">
    <source>
        <dbReference type="ARBA" id="ARBA00005450"/>
    </source>
</evidence>
<dbReference type="InterPro" id="IPR003593">
    <property type="entry name" value="AAA+_ATPase"/>
</dbReference>
<dbReference type="GeneID" id="24425455"/>
<dbReference type="InterPro" id="IPR036225">
    <property type="entry name" value="SRP/SRP_N"/>
</dbReference>
<evidence type="ECO:0000256" key="2">
    <source>
        <dbReference type="ARBA" id="ARBA00004496"/>
    </source>
</evidence>
<dbReference type="InterPro" id="IPR013822">
    <property type="entry name" value="Signal_recog_particl_SRP54_hlx"/>
</dbReference>
<dbReference type="Gene3D" id="1.20.120.140">
    <property type="entry name" value="Signal recognition particle SRP54, nucleotide-binding domain"/>
    <property type="match status" value="1"/>
</dbReference>
<dbReference type="PANTHER" id="PTHR11564">
    <property type="entry name" value="SIGNAL RECOGNITION PARTICLE 54K PROTEIN SRP54"/>
    <property type="match status" value="1"/>
</dbReference>
<dbReference type="GO" id="GO:0008312">
    <property type="term" value="F:7S RNA binding"/>
    <property type="evidence" value="ECO:0007669"/>
    <property type="project" value="UniProtKB-UniRule"/>
</dbReference>
<dbReference type="FunFam" id="3.40.50.300:FF:000022">
    <property type="entry name" value="Signal recognition particle 54 kDa subunit"/>
    <property type="match status" value="1"/>
</dbReference>
<evidence type="ECO:0000256" key="10">
    <source>
        <dbReference type="ARBA" id="ARBA00023135"/>
    </source>
</evidence>
<dbReference type="OrthoDB" id="10250817at2759"/>
<keyword evidence="10 13" id="KW-0733">Signal recognition particle</keyword>
<dbReference type="PROSITE" id="PS00300">
    <property type="entry name" value="SRP54"/>
    <property type="match status" value="1"/>
</dbReference>
<keyword evidence="9 13" id="KW-0342">GTP-binding</keyword>
<dbReference type="Gene3D" id="3.40.50.300">
    <property type="entry name" value="P-loop containing nucleotide triphosphate hydrolases"/>
    <property type="match status" value="1"/>
</dbReference>
<dbReference type="GO" id="GO:0006616">
    <property type="term" value="P:SRP-dependent cotranslational protein targeting to membrane, translocation"/>
    <property type="evidence" value="ECO:0007669"/>
    <property type="project" value="TreeGrafter"/>
</dbReference>
<reference evidence="15 16" key="1">
    <citation type="journal article" date="2012" name="Nucleic Acids Res.">
        <title>Sequencing of the smallest Apicomplexan genome from the human pathogen Babesia microti.</title>
        <authorList>
            <person name="Cornillot E."/>
            <person name="Hadj-Kaddour K."/>
            <person name="Dassouli A."/>
            <person name="Noel B."/>
            <person name="Ranwez V."/>
            <person name="Vacherie B."/>
            <person name="Augagneur Y."/>
            <person name="Bres V."/>
            <person name="Duclos A."/>
            <person name="Randazzo S."/>
            <person name="Carcy B."/>
            <person name="Debierre-Grockiego F."/>
            <person name="Delbecq S."/>
            <person name="Moubri-Menage K."/>
            <person name="Shams-Eldin H."/>
            <person name="Usmani-Brown S."/>
            <person name="Bringaud F."/>
            <person name="Wincker P."/>
            <person name="Vivares C.P."/>
            <person name="Schwarz R.T."/>
            <person name="Schetters T.P."/>
            <person name="Krause P.J."/>
            <person name="Gorenflot A."/>
            <person name="Berry V."/>
            <person name="Barbe V."/>
            <person name="Ben Mamoun C."/>
        </authorList>
    </citation>
    <scope>NUCLEOTIDE SEQUENCE [LARGE SCALE GENOMIC DNA]</scope>
    <source>
        <strain evidence="15 16">RI</strain>
    </source>
</reference>
<dbReference type="RefSeq" id="XP_012649419.1">
    <property type="nucleotide sequence ID" value="XM_012793965.1"/>
</dbReference>